<evidence type="ECO:0000256" key="1">
    <source>
        <dbReference type="ARBA" id="ARBA00004651"/>
    </source>
</evidence>
<feature type="transmembrane region" description="Helical" evidence="6">
    <location>
        <begin position="122"/>
        <end position="140"/>
    </location>
</feature>
<keyword evidence="4 6" id="KW-1133">Transmembrane helix</keyword>
<feature type="transmembrane region" description="Helical" evidence="6">
    <location>
        <begin position="296"/>
        <end position="316"/>
    </location>
</feature>
<evidence type="ECO:0000313" key="9">
    <source>
        <dbReference type="Proteomes" id="UP000178305"/>
    </source>
</evidence>
<organism evidence="8 9">
    <name type="scientific">Candidatus Gottesmanbacteria bacterium RIFCSPLOWO2_01_FULL_48_11</name>
    <dbReference type="NCBI Taxonomy" id="1798395"/>
    <lineage>
        <taxon>Bacteria</taxon>
        <taxon>Candidatus Gottesmaniibacteriota</taxon>
    </lineage>
</organism>
<feature type="transmembrane region" description="Helical" evidence="6">
    <location>
        <begin position="41"/>
        <end position="65"/>
    </location>
</feature>
<feature type="transmembrane region" description="Helical" evidence="6">
    <location>
        <begin position="77"/>
        <end position="93"/>
    </location>
</feature>
<dbReference type="EMBL" id="MFJY01000043">
    <property type="protein sequence ID" value="OGG27539.1"/>
    <property type="molecule type" value="Genomic_DNA"/>
</dbReference>
<evidence type="ECO:0000256" key="3">
    <source>
        <dbReference type="ARBA" id="ARBA00022692"/>
    </source>
</evidence>
<dbReference type="NCBIfam" id="TIGR00360">
    <property type="entry name" value="ComEC_N-term"/>
    <property type="match status" value="1"/>
</dbReference>
<proteinExistence type="predicted"/>
<feature type="domain" description="ComEC/Rec2-related protein" evidence="7">
    <location>
        <begin position="26"/>
        <end position="323"/>
    </location>
</feature>
<sequence>MVTVQTFTSIINQLLPEPHAGLLNGILFGTKATLSRELTDALITTGTLHIVALSGMNITILSGLVSKTLLWIVGRRVASVLTIALIAGFVWFVGASPSIVRAGIMGGISLIAIIFGKQYWGLLTWALAVGIMLLINPNWISDISFQLSAGATLGIILFGGAPAGVDSGKPFFGDVRRLRSASSKATPSSLREAQHMKELERSVKQGGLGFGTPQNAYPRTALLVVAGVFWSLIRDNLYLTLAAQVFTIPLILWYFHRISLISPVANVLIGWIVPALTIAGLLMSILGWMFLPLGQVVAWGAWVGLQYLIMVVTLLSKIPLASIGGQ</sequence>
<keyword evidence="5 6" id="KW-0472">Membrane</keyword>
<keyword evidence="2" id="KW-1003">Cell membrane</keyword>
<dbReference type="AlphaFoldDB" id="A0A1F6AS82"/>
<dbReference type="Proteomes" id="UP000178305">
    <property type="component" value="Unassembled WGS sequence"/>
</dbReference>
<evidence type="ECO:0000259" key="7">
    <source>
        <dbReference type="Pfam" id="PF03772"/>
    </source>
</evidence>
<protein>
    <recommendedName>
        <fullName evidence="7">ComEC/Rec2-related protein domain-containing protein</fullName>
    </recommendedName>
</protein>
<reference evidence="8 9" key="1">
    <citation type="journal article" date="2016" name="Nat. Commun.">
        <title>Thousands of microbial genomes shed light on interconnected biogeochemical processes in an aquifer system.</title>
        <authorList>
            <person name="Anantharaman K."/>
            <person name="Brown C.T."/>
            <person name="Hug L.A."/>
            <person name="Sharon I."/>
            <person name="Castelle C.J."/>
            <person name="Probst A.J."/>
            <person name="Thomas B.C."/>
            <person name="Singh A."/>
            <person name="Wilkins M.J."/>
            <person name="Karaoz U."/>
            <person name="Brodie E.L."/>
            <person name="Williams K.H."/>
            <person name="Hubbard S.S."/>
            <person name="Banfield J.F."/>
        </authorList>
    </citation>
    <scope>NUCLEOTIDE SEQUENCE [LARGE SCALE GENOMIC DNA]</scope>
</reference>
<evidence type="ECO:0000256" key="5">
    <source>
        <dbReference type="ARBA" id="ARBA00023136"/>
    </source>
</evidence>
<dbReference type="GO" id="GO:0005886">
    <property type="term" value="C:plasma membrane"/>
    <property type="evidence" value="ECO:0007669"/>
    <property type="project" value="UniProtKB-SubCell"/>
</dbReference>
<comment type="subcellular location">
    <subcellularLocation>
        <location evidence="1">Cell membrane</location>
        <topology evidence="1">Multi-pass membrane protein</topology>
    </subcellularLocation>
</comment>
<feature type="transmembrane region" description="Helical" evidence="6">
    <location>
        <begin position="237"/>
        <end position="255"/>
    </location>
</feature>
<evidence type="ECO:0000256" key="4">
    <source>
        <dbReference type="ARBA" id="ARBA00022989"/>
    </source>
</evidence>
<name>A0A1F6AS82_9BACT</name>
<evidence type="ECO:0000256" key="2">
    <source>
        <dbReference type="ARBA" id="ARBA00022475"/>
    </source>
</evidence>
<dbReference type="Pfam" id="PF03772">
    <property type="entry name" value="Competence"/>
    <property type="match status" value="1"/>
</dbReference>
<evidence type="ECO:0000256" key="6">
    <source>
        <dbReference type="SAM" id="Phobius"/>
    </source>
</evidence>
<keyword evidence="3 6" id="KW-0812">Transmembrane</keyword>
<evidence type="ECO:0000313" key="8">
    <source>
        <dbReference type="EMBL" id="OGG27539.1"/>
    </source>
</evidence>
<dbReference type="InterPro" id="IPR052159">
    <property type="entry name" value="Competence_DNA_uptake"/>
</dbReference>
<feature type="transmembrane region" description="Helical" evidence="6">
    <location>
        <begin position="267"/>
        <end position="290"/>
    </location>
</feature>
<accession>A0A1F6AS82</accession>
<gene>
    <name evidence="8" type="ORF">A3A64_02785</name>
</gene>
<dbReference type="InterPro" id="IPR004477">
    <property type="entry name" value="ComEC_N"/>
</dbReference>
<dbReference type="PANTHER" id="PTHR30619">
    <property type="entry name" value="DNA INTERNALIZATION/COMPETENCE PROTEIN COMEC/REC2"/>
    <property type="match status" value="1"/>
</dbReference>
<comment type="caution">
    <text evidence="8">The sequence shown here is derived from an EMBL/GenBank/DDBJ whole genome shotgun (WGS) entry which is preliminary data.</text>
</comment>
<dbReference type="PANTHER" id="PTHR30619:SF1">
    <property type="entry name" value="RECOMBINATION PROTEIN 2"/>
    <property type="match status" value="1"/>
</dbReference>